<dbReference type="AlphaFoldDB" id="A0A0C3GVF8"/>
<reference evidence="2 3" key="1">
    <citation type="submission" date="2014-04" db="EMBL/GenBank/DDBJ databases">
        <authorList>
            <consortium name="DOE Joint Genome Institute"/>
            <person name="Kuo A."/>
            <person name="Martino E."/>
            <person name="Perotto S."/>
            <person name="Kohler A."/>
            <person name="Nagy L.G."/>
            <person name="Floudas D."/>
            <person name="Copeland A."/>
            <person name="Barry K.W."/>
            <person name="Cichocki N."/>
            <person name="Veneault-Fourrey C."/>
            <person name="LaButti K."/>
            <person name="Lindquist E.A."/>
            <person name="Lipzen A."/>
            <person name="Lundell T."/>
            <person name="Morin E."/>
            <person name="Murat C."/>
            <person name="Sun H."/>
            <person name="Tunlid A."/>
            <person name="Henrissat B."/>
            <person name="Grigoriev I.V."/>
            <person name="Hibbett D.S."/>
            <person name="Martin F."/>
            <person name="Nordberg H.P."/>
            <person name="Cantor M.N."/>
            <person name="Hua S.X."/>
        </authorList>
    </citation>
    <scope>NUCLEOTIDE SEQUENCE [LARGE SCALE GENOMIC DNA]</scope>
    <source>
        <strain evidence="2 3">Zn</strain>
    </source>
</reference>
<gene>
    <name evidence="2" type="ORF">OIDMADRAFT_72181</name>
</gene>
<accession>A0A0C3GVF8</accession>
<feature type="non-terminal residue" evidence="2">
    <location>
        <position position="1"/>
    </location>
</feature>
<dbReference type="Proteomes" id="UP000054321">
    <property type="component" value="Unassembled WGS sequence"/>
</dbReference>
<dbReference type="InParanoid" id="A0A0C3GVF8"/>
<keyword evidence="3" id="KW-1185">Reference proteome</keyword>
<evidence type="ECO:0000313" key="3">
    <source>
        <dbReference type="Proteomes" id="UP000054321"/>
    </source>
</evidence>
<reference evidence="3" key="2">
    <citation type="submission" date="2015-01" db="EMBL/GenBank/DDBJ databases">
        <title>Evolutionary Origins and Diversification of the Mycorrhizal Mutualists.</title>
        <authorList>
            <consortium name="DOE Joint Genome Institute"/>
            <consortium name="Mycorrhizal Genomics Consortium"/>
            <person name="Kohler A."/>
            <person name="Kuo A."/>
            <person name="Nagy L.G."/>
            <person name="Floudas D."/>
            <person name="Copeland A."/>
            <person name="Barry K.W."/>
            <person name="Cichocki N."/>
            <person name="Veneault-Fourrey C."/>
            <person name="LaButti K."/>
            <person name="Lindquist E.A."/>
            <person name="Lipzen A."/>
            <person name="Lundell T."/>
            <person name="Morin E."/>
            <person name="Murat C."/>
            <person name="Riley R."/>
            <person name="Ohm R."/>
            <person name="Sun H."/>
            <person name="Tunlid A."/>
            <person name="Henrissat B."/>
            <person name="Grigoriev I.V."/>
            <person name="Hibbett D.S."/>
            <person name="Martin F."/>
        </authorList>
    </citation>
    <scope>NUCLEOTIDE SEQUENCE [LARGE SCALE GENOMIC DNA]</scope>
    <source>
        <strain evidence="3">Zn</strain>
    </source>
</reference>
<evidence type="ECO:0000313" key="2">
    <source>
        <dbReference type="EMBL" id="KIM95259.1"/>
    </source>
</evidence>
<sequence length="305" mass="30842">ASAQSQNLTSPGCVDVAGFQKCQDAATAATAACLSHADGDLSQTETLACGCTNYVENYNCYASHCWNRASELLVNECEYQTYIVEYLVGCPAAKLPVPYFPTPDNSPDACSCNLGEVYLAINGSIQQGATCSSNASSGDPFQATQEIQGCECCEISAGFSSIYGICPTTDPTLIGLSNVNQLETILDTPFDTCGSYLSEFPCGSKLGFTPVAGGTFYGPDDLPASGTATLSNLGGTVTSPASGAVFTYTNGGDGIAYTISAANVKDSGSGSEPQTTTAGGGSSGNSANTSSSTSTETGSSTGGST</sequence>
<protein>
    <submittedName>
        <fullName evidence="2">Uncharacterized protein</fullName>
    </submittedName>
</protein>
<dbReference type="OrthoDB" id="3538998at2759"/>
<dbReference type="HOGENOM" id="CLU_053555_1_0_1"/>
<dbReference type="EMBL" id="KN832887">
    <property type="protein sequence ID" value="KIM95259.1"/>
    <property type="molecule type" value="Genomic_DNA"/>
</dbReference>
<feature type="compositionally biased region" description="Low complexity" evidence="1">
    <location>
        <begin position="284"/>
        <end position="299"/>
    </location>
</feature>
<feature type="region of interest" description="Disordered" evidence="1">
    <location>
        <begin position="264"/>
        <end position="305"/>
    </location>
</feature>
<proteinExistence type="predicted"/>
<name>A0A0C3GVF8_OIDMZ</name>
<evidence type="ECO:0000256" key="1">
    <source>
        <dbReference type="SAM" id="MobiDB-lite"/>
    </source>
</evidence>
<organism evidence="2 3">
    <name type="scientific">Oidiodendron maius (strain Zn)</name>
    <dbReference type="NCBI Taxonomy" id="913774"/>
    <lineage>
        <taxon>Eukaryota</taxon>
        <taxon>Fungi</taxon>
        <taxon>Dikarya</taxon>
        <taxon>Ascomycota</taxon>
        <taxon>Pezizomycotina</taxon>
        <taxon>Leotiomycetes</taxon>
        <taxon>Leotiomycetes incertae sedis</taxon>
        <taxon>Myxotrichaceae</taxon>
        <taxon>Oidiodendron</taxon>
    </lineage>
</organism>
<feature type="non-terminal residue" evidence="2">
    <location>
        <position position="305"/>
    </location>
</feature>